<evidence type="ECO:0000256" key="4">
    <source>
        <dbReference type="ARBA" id="ARBA00044746"/>
    </source>
</evidence>
<evidence type="ECO:0000313" key="8">
    <source>
        <dbReference type="Proteomes" id="UP000325313"/>
    </source>
</evidence>
<dbReference type="EMBL" id="VDEP01000103">
    <property type="protein sequence ID" value="KAA1131601.1"/>
    <property type="molecule type" value="Genomic_DNA"/>
</dbReference>
<feature type="domain" description="Ataxin-10" evidence="6">
    <location>
        <begin position="410"/>
        <end position="464"/>
    </location>
</feature>
<reference evidence="7 8" key="1">
    <citation type="submission" date="2019-05" db="EMBL/GenBank/DDBJ databases">
        <title>Emergence of the Ug99 lineage of the wheat stem rust pathogen through somatic hybridization.</title>
        <authorList>
            <person name="Li F."/>
            <person name="Upadhyaya N.M."/>
            <person name="Sperschneider J."/>
            <person name="Matny O."/>
            <person name="Nguyen-Phuc H."/>
            <person name="Mago R."/>
            <person name="Raley C."/>
            <person name="Miller M.E."/>
            <person name="Silverstein K.A.T."/>
            <person name="Henningsen E."/>
            <person name="Hirsch C.D."/>
            <person name="Visser B."/>
            <person name="Pretorius Z.A."/>
            <person name="Steffenson B.J."/>
            <person name="Schwessinger B."/>
            <person name="Dodds P.N."/>
            <person name="Figueroa M."/>
        </authorList>
    </citation>
    <scope>NUCLEOTIDE SEQUENCE [LARGE SCALE GENOMIC DNA]</scope>
    <source>
        <strain evidence="7 8">Ug99</strain>
    </source>
</reference>
<comment type="similarity">
    <text evidence="1">Belongs to the ataxin-10 family.</text>
</comment>
<dbReference type="InterPro" id="IPR019156">
    <property type="entry name" value="Ataxin-10_domain"/>
</dbReference>
<dbReference type="Pfam" id="PF09759">
    <property type="entry name" value="Atx10homo_assoc"/>
    <property type="match status" value="1"/>
</dbReference>
<name>A0A5B0S0F1_PUCGR</name>
<proteinExistence type="inferred from homology"/>
<accession>A0A5B0S0F1</accession>
<dbReference type="PANTHER" id="PTHR13255:SF0">
    <property type="entry name" value="ATAXIN-10"/>
    <property type="match status" value="1"/>
</dbReference>
<sequence>MSLRCANLPLFIAQRSGCGVGRIEIENIEGLIAGLKDEPSWRDQSSISAVSEWILLGWKYIVDNAERLDQDLVDSKTTISHFTSFATAWARLTRDLAAGLEKFQNALRPTISQIIKILWVTSAVARLDHPNFKPFNQFSVQALSNLNTLNPLSIAHTWPLLILCEDRQSILLRLLYTKNNRLLLIIGVLILNCVHHNPERIESLINSNVGQKAMTMMLERLDGLLDDETEVVFEVIVKLVREIVDLEPVTQVPKLYHSQATPSQVLSPGQLSILKVLESSTVLPSASFLLEQFKQFSTHLDEAWQGFVLVIEILVKRIEETIATSSATGLSVELIMSDAEILSVVEISIRILKEFTEKRSELRASKDDQQGSDKKRSVNQILIGLIKLLTNLIALKNEDDPKQDTPGSTFIQDAVRNLDGFPIILIFTLFDVDFPYLREHSIVLIKFLLKNNPKNQELIKNLQPILPS</sequence>
<evidence type="ECO:0000256" key="5">
    <source>
        <dbReference type="ARBA" id="ARBA00044801"/>
    </source>
</evidence>
<evidence type="ECO:0000256" key="3">
    <source>
        <dbReference type="ARBA" id="ARBA00023306"/>
    </source>
</evidence>
<protein>
    <recommendedName>
        <fullName evidence="5">Ataxin-10 homolog</fullName>
    </recommendedName>
</protein>
<organism evidence="7 8">
    <name type="scientific">Puccinia graminis f. sp. tritici</name>
    <dbReference type="NCBI Taxonomy" id="56615"/>
    <lineage>
        <taxon>Eukaryota</taxon>
        <taxon>Fungi</taxon>
        <taxon>Dikarya</taxon>
        <taxon>Basidiomycota</taxon>
        <taxon>Pucciniomycotina</taxon>
        <taxon>Pucciniomycetes</taxon>
        <taxon>Pucciniales</taxon>
        <taxon>Pucciniaceae</taxon>
        <taxon>Puccinia</taxon>
    </lineage>
</organism>
<comment type="caution">
    <text evidence="7">The sequence shown here is derived from an EMBL/GenBank/DDBJ whole genome shotgun (WGS) entry which is preliminary data.</text>
</comment>
<dbReference type="Proteomes" id="UP000325313">
    <property type="component" value="Unassembled WGS sequence"/>
</dbReference>
<dbReference type="PANTHER" id="PTHR13255">
    <property type="entry name" value="ATAXIN-10"/>
    <property type="match status" value="1"/>
</dbReference>
<evidence type="ECO:0000256" key="2">
    <source>
        <dbReference type="ARBA" id="ARBA00022618"/>
    </source>
</evidence>
<keyword evidence="3" id="KW-0131">Cell cycle</keyword>
<evidence type="ECO:0000313" key="7">
    <source>
        <dbReference type="EMBL" id="KAA1131601.1"/>
    </source>
</evidence>
<evidence type="ECO:0000259" key="6">
    <source>
        <dbReference type="Pfam" id="PF09759"/>
    </source>
</evidence>
<gene>
    <name evidence="7" type="ORF">PGTUg99_032865</name>
</gene>
<evidence type="ECO:0000256" key="1">
    <source>
        <dbReference type="ARBA" id="ARBA00008384"/>
    </source>
</evidence>
<comment type="function">
    <text evidence="4">May play a role in the regulation of cytokinesis.</text>
</comment>
<dbReference type="InterPro" id="IPR051374">
    <property type="entry name" value="Ataxin-10/CTR86_families"/>
</dbReference>
<keyword evidence="2" id="KW-0132">Cell division</keyword>
<dbReference type="AlphaFoldDB" id="A0A5B0S0F1"/>
<dbReference type="GO" id="GO:0005829">
    <property type="term" value="C:cytosol"/>
    <property type="evidence" value="ECO:0007669"/>
    <property type="project" value="TreeGrafter"/>
</dbReference>
<dbReference type="GO" id="GO:0051301">
    <property type="term" value="P:cell division"/>
    <property type="evidence" value="ECO:0007669"/>
    <property type="project" value="UniProtKB-KW"/>
</dbReference>